<comment type="caution">
    <text evidence="2">The sequence shown here is derived from an EMBL/GenBank/DDBJ whole genome shotgun (WGS) entry which is preliminary data.</text>
</comment>
<evidence type="ECO:0000259" key="1">
    <source>
        <dbReference type="Pfam" id="PF01494"/>
    </source>
</evidence>
<dbReference type="AlphaFoldDB" id="A0A4R4DK39"/>
<reference evidence="2 3" key="1">
    <citation type="submission" date="2019-03" db="EMBL/GenBank/DDBJ databases">
        <title>Paracraurococcus aquatilis NE82 genome sequence.</title>
        <authorList>
            <person name="Zhao Y."/>
            <person name="Du Z."/>
        </authorList>
    </citation>
    <scope>NUCLEOTIDE SEQUENCE [LARGE SCALE GENOMIC DNA]</scope>
    <source>
        <strain evidence="2 3">NE82</strain>
    </source>
</reference>
<accession>A0A4R4DK39</accession>
<name>A0A4R4DK39_9PROT</name>
<keyword evidence="3" id="KW-1185">Reference proteome</keyword>
<dbReference type="Proteomes" id="UP000295023">
    <property type="component" value="Unassembled WGS sequence"/>
</dbReference>
<sequence>MIPPRAAWRGAAEEAAPMPDRLPVLTLGVGPVGLAAATALARAGVPVTVLEARCTTLREVAAALTARGVPAPAGGRAWHPMQVKRVVDACRGREDALRGPHSGSSR</sequence>
<dbReference type="InterPro" id="IPR036188">
    <property type="entry name" value="FAD/NAD-bd_sf"/>
</dbReference>
<dbReference type="EMBL" id="SKBM01000011">
    <property type="protein sequence ID" value="TCZ61095.1"/>
    <property type="molecule type" value="Genomic_DNA"/>
</dbReference>
<evidence type="ECO:0000313" key="3">
    <source>
        <dbReference type="Proteomes" id="UP000295023"/>
    </source>
</evidence>
<dbReference type="Pfam" id="PF01494">
    <property type="entry name" value="FAD_binding_3"/>
    <property type="match status" value="1"/>
</dbReference>
<dbReference type="SUPFAM" id="SSF51905">
    <property type="entry name" value="FAD/NAD(P)-binding domain"/>
    <property type="match status" value="1"/>
</dbReference>
<dbReference type="InterPro" id="IPR002938">
    <property type="entry name" value="FAD-bd"/>
</dbReference>
<evidence type="ECO:0000313" key="2">
    <source>
        <dbReference type="EMBL" id="TCZ61095.1"/>
    </source>
</evidence>
<dbReference type="Gene3D" id="3.50.50.60">
    <property type="entry name" value="FAD/NAD(P)-binding domain"/>
    <property type="match status" value="1"/>
</dbReference>
<gene>
    <name evidence="2" type="ORF">EXY23_13265</name>
</gene>
<protein>
    <recommendedName>
        <fullName evidence="1">FAD-binding domain-containing protein</fullName>
    </recommendedName>
</protein>
<dbReference type="GO" id="GO:0071949">
    <property type="term" value="F:FAD binding"/>
    <property type="evidence" value="ECO:0007669"/>
    <property type="project" value="InterPro"/>
</dbReference>
<feature type="domain" description="FAD-binding" evidence="1">
    <location>
        <begin position="22"/>
        <end position="63"/>
    </location>
</feature>
<organism evidence="2 3">
    <name type="scientific">Roseicella aquatilis</name>
    <dbReference type="NCBI Taxonomy" id="2527868"/>
    <lineage>
        <taxon>Bacteria</taxon>
        <taxon>Pseudomonadati</taxon>
        <taxon>Pseudomonadota</taxon>
        <taxon>Alphaproteobacteria</taxon>
        <taxon>Acetobacterales</taxon>
        <taxon>Roseomonadaceae</taxon>
        <taxon>Roseicella</taxon>
    </lineage>
</organism>
<proteinExistence type="predicted"/>